<feature type="transmembrane region" description="Helical" evidence="7">
    <location>
        <begin position="93"/>
        <end position="118"/>
    </location>
</feature>
<evidence type="ECO:0000313" key="9">
    <source>
        <dbReference type="EMBL" id="QJD83449.1"/>
    </source>
</evidence>
<feature type="transmembrane region" description="Helical" evidence="7">
    <location>
        <begin position="9"/>
        <end position="32"/>
    </location>
</feature>
<keyword evidence="3" id="KW-1003">Cell membrane</keyword>
<evidence type="ECO:0000256" key="1">
    <source>
        <dbReference type="ARBA" id="ARBA00004651"/>
    </source>
</evidence>
<dbReference type="Pfam" id="PF00528">
    <property type="entry name" value="BPD_transp_1"/>
    <property type="match status" value="1"/>
</dbReference>
<dbReference type="Gene3D" id="1.10.3720.10">
    <property type="entry name" value="MetI-like"/>
    <property type="match status" value="1"/>
</dbReference>
<evidence type="ECO:0000256" key="3">
    <source>
        <dbReference type="ARBA" id="ARBA00022475"/>
    </source>
</evidence>
<dbReference type="Proteomes" id="UP000502248">
    <property type="component" value="Chromosome"/>
</dbReference>
<dbReference type="SUPFAM" id="SSF161098">
    <property type="entry name" value="MetI-like"/>
    <property type="match status" value="1"/>
</dbReference>
<feature type="domain" description="ABC transmembrane type-1" evidence="8">
    <location>
        <begin position="58"/>
        <end position="242"/>
    </location>
</feature>
<evidence type="ECO:0000256" key="6">
    <source>
        <dbReference type="ARBA" id="ARBA00023136"/>
    </source>
</evidence>
<feature type="transmembrane region" description="Helical" evidence="7">
    <location>
        <begin position="220"/>
        <end position="241"/>
    </location>
</feature>
<keyword evidence="5 7" id="KW-1133">Transmembrane helix</keyword>
<name>A0A7Z2ZL40_9BACL</name>
<dbReference type="PANTHER" id="PTHR30151:SF20">
    <property type="entry name" value="ABC TRANSPORTER PERMEASE PROTEIN HI_0355-RELATED"/>
    <property type="match status" value="1"/>
</dbReference>
<reference evidence="9 10" key="1">
    <citation type="submission" date="2020-04" db="EMBL/GenBank/DDBJ databases">
        <title>Genome sequencing of novel species.</title>
        <authorList>
            <person name="Heo J."/>
            <person name="Kim S.-J."/>
            <person name="Kim J.-S."/>
            <person name="Hong S.-B."/>
            <person name="Kwon S.-W."/>
        </authorList>
    </citation>
    <scope>NUCLEOTIDE SEQUENCE [LARGE SCALE GENOMIC DNA]</scope>
    <source>
        <strain evidence="9 10">MFER-1</strain>
    </source>
</reference>
<gene>
    <name evidence="9" type="ORF">HH215_09825</name>
</gene>
<dbReference type="CDD" id="cd06261">
    <property type="entry name" value="TM_PBP2"/>
    <property type="match status" value="1"/>
</dbReference>
<evidence type="ECO:0000313" key="10">
    <source>
        <dbReference type="Proteomes" id="UP000502248"/>
    </source>
</evidence>
<evidence type="ECO:0000256" key="7">
    <source>
        <dbReference type="RuleBase" id="RU363032"/>
    </source>
</evidence>
<feature type="transmembrane region" description="Helical" evidence="7">
    <location>
        <begin position="174"/>
        <end position="200"/>
    </location>
</feature>
<dbReference type="GO" id="GO:0005886">
    <property type="term" value="C:plasma membrane"/>
    <property type="evidence" value="ECO:0007669"/>
    <property type="project" value="UniProtKB-SubCell"/>
</dbReference>
<organism evidence="9 10">
    <name type="scientific">Cohnella herbarum</name>
    <dbReference type="NCBI Taxonomy" id="2728023"/>
    <lineage>
        <taxon>Bacteria</taxon>
        <taxon>Bacillati</taxon>
        <taxon>Bacillota</taxon>
        <taxon>Bacilli</taxon>
        <taxon>Bacillales</taxon>
        <taxon>Paenibacillaceae</taxon>
        <taxon>Cohnella</taxon>
    </lineage>
</organism>
<dbReference type="InterPro" id="IPR035906">
    <property type="entry name" value="MetI-like_sf"/>
</dbReference>
<feature type="transmembrane region" description="Helical" evidence="7">
    <location>
        <begin position="58"/>
        <end position="86"/>
    </location>
</feature>
<dbReference type="PANTHER" id="PTHR30151">
    <property type="entry name" value="ALKANE SULFONATE ABC TRANSPORTER-RELATED, MEMBRANE SUBUNIT"/>
    <property type="match status" value="1"/>
</dbReference>
<evidence type="ECO:0000256" key="2">
    <source>
        <dbReference type="ARBA" id="ARBA00022448"/>
    </source>
</evidence>
<evidence type="ECO:0000256" key="5">
    <source>
        <dbReference type="ARBA" id="ARBA00022989"/>
    </source>
</evidence>
<sequence length="261" mass="28711">MGNNRTRGIWLPVVTLFAFVGAWEAVCAIFRIETFTLPAPSDIAVTMYEDSGVLWEHVVATFSLALAGLVLGLVIGIVVAIVLHVIPFLREAFAPLLVLSQNVPLIALGPLLMIWFGFGLTPKLILLVLVCFFPVTLSILVGLGQAEPQLREYLGMIGASRWEKLKRLEFPASLSYLFSGLRIAATYVVSSAIVAEWLGANKGIGYYLKLKFNGFDQPGVFGSIVCIVTLSFLFYYAVVIAERLTIRWKPRPQNDWKGASS</sequence>
<evidence type="ECO:0000256" key="4">
    <source>
        <dbReference type="ARBA" id="ARBA00022692"/>
    </source>
</evidence>
<keyword evidence="10" id="KW-1185">Reference proteome</keyword>
<accession>A0A7Z2ZL40</accession>
<keyword evidence="6 7" id="KW-0472">Membrane</keyword>
<dbReference type="EMBL" id="CP051680">
    <property type="protein sequence ID" value="QJD83449.1"/>
    <property type="molecule type" value="Genomic_DNA"/>
</dbReference>
<keyword evidence="2 7" id="KW-0813">Transport</keyword>
<comment type="subcellular location">
    <subcellularLocation>
        <location evidence="1 7">Cell membrane</location>
        <topology evidence="1 7">Multi-pass membrane protein</topology>
    </subcellularLocation>
</comment>
<protein>
    <submittedName>
        <fullName evidence="9">ABC transporter permease</fullName>
    </submittedName>
</protein>
<comment type="similarity">
    <text evidence="7">Belongs to the binding-protein-dependent transport system permease family.</text>
</comment>
<dbReference type="AlphaFoldDB" id="A0A7Z2ZL40"/>
<feature type="transmembrane region" description="Helical" evidence="7">
    <location>
        <begin position="124"/>
        <end position="143"/>
    </location>
</feature>
<evidence type="ECO:0000259" key="8">
    <source>
        <dbReference type="PROSITE" id="PS50928"/>
    </source>
</evidence>
<dbReference type="PROSITE" id="PS50928">
    <property type="entry name" value="ABC_TM1"/>
    <property type="match status" value="1"/>
</dbReference>
<keyword evidence="4 7" id="KW-0812">Transmembrane</keyword>
<proteinExistence type="inferred from homology"/>
<dbReference type="RefSeq" id="WP_169279741.1">
    <property type="nucleotide sequence ID" value="NZ_CP051680.1"/>
</dbReference>
<dbReference type="GO" id="GO:0055085">
    <property type="term" value="P:transmembrane transport"/>
    <property type="evidence" value="ECO:0007669"/>
    <property type="project" value="InterPro"/>
</dbReference>
<dbReference type="InterPro" id="IPR000515">
    <property type="entry name" value="MetI-like"/>
</dbReference>
<dbReference type="KEGG" id="cheb:HH215_09825"/>